<accession>A0A6J5YDT3</accession>
<proteinExistence type="predicted"/>
<dbReference type="AlphaFoldDB" id="A0A6J5YDT3"/>
<evidence type="ECO:0000313" key="2">
    <source>
        <dbReference type="Proteomes" id="UP000507245"/>
    </source>
</evidence>
<protein>
    <submittedName>
        <fullName evidence="1">Uncharacterized protein</fullName>
    </submittedName>
</protein>
<keyword evidence="2" id="KW-1185">Reference proteome</keyword>
<evidence type="ECO:0000313" key="1">
    <source>
        <dbReference type="EMBL" id="CAB4321774.1"/>
    </source>
</evidence>
<dbReference type="Proteomes" id="UP000507245">
    <property type="component" value="Unassembled WGS sequence"/>
</dbReference>
<name>A0A6J5YDT3_PRUAR</name>
<dbReference type="EMBL" id="CAEKKB010000008">
    <property type="protein sequence ID" value="CAB4321774.1"/>
    <property type="molecule type" value="Genomic_DNA"/>
</dbReference>
<organism evidence="1 2">
    <name type="scientific">Prunus armeniaca</name>
    <name type="common">Apricot</name>
    <name type="synonym">Armeniaca vulgaris</name>
    <dbReference type="NCBI Taxonomy" id="36596"/>
    <lineage>
        <taxon>Eukaryota</taxon>
        <taxon>Viridiplantae</taxon>
        <taxon>Streptophyta</taxon>
        <taxon>Embryophyta</taxon>
        <taxon>Tracheophyta</taxon>
        <taxon>Spermatophyta</taxon>
        <taxon>Magnoliopsida</taxon>
        <taxon>eudicotyledons</taxon>
        <taxon>Gunneridae</taxon>
        <taxon>Pentapetalae</taxon>
        <taxon>rosids</taxon>
        <taxon>fabids</taxon>
        <taxon>Rosales</taxon>
        <taxon>Rosaceae</taxon>
        <taxon>Amygdaloideae</taxon>
        <taxon>Amygdaleae</taxon>
        <taxon>Prunus</taxon>
    </lineage>
</organism>
<sequence>MKFLATIVAMVLGIALIFNIVGNMSCNAAGHYDYFQFVQESPFAFCKDIMEMDATSYLCHEYLPFMACGQATSQIVINLALVDNLVEMWYISIIHTYTY</sequence>
<gene>
    <name evidence="1" type="ORF">ORAREDHAP_LOCUS51044</name>
</gene>
<reference evidence="2" key="1">
    <citation type="journal article" date="2020" name="Genome Biol.">
        <title>Gamete binning: chromosome-level and haplotype-resolved genome assembly enabled by high-throughput single-cell sequencing of gamete genomes.</title>
        <authorList>
            <person name="Campoy J.A."/>
            <person name="Sun H."/>
            <person name="Goel M."/>
            <person name="Jiao W.-B."/>
            <person name="Folz-Donahue K."/>
            <person name="Wang N."/>
            <person name="Rubio M."/>
            <person name="Liu C."/>
            <person name="Kukat C."/>
            <person name="Ruiz D."/>
            <person name="Huettel B."/>
            <person name="Schneeberger K."/>
        </authorList>
    </citation>
    <scope>NUCLEOTIDE SEQUENCE [LARGE SCALE GENOMIC DNA]</scope>
    <source>
        <strain evidence="2">cv. Rojo Pasion</strain>
    </source>
</reference>